<dbReference type="Gene3D" id="3.40.50.1820">
    <property type="entry name" value="alpha/beta hydrolase"/>
    <property type="match status" value="2"/>
</dbReference>
<name>A0A0E0QWN9_ORYRU</name>
<dbReference type="Gramene" id="ORUFI10G03630.1">
    <property type="protein sequence ID" value="ORUFI10G03630.1"/>
    <property type="gene ID" value="ORUFI10G03630"/>
</dbReference>
<dbReference type="HOGENOM" id="CLU_319685_0_0_1"/>
<dbReference type="SUPFAM" id="SSF53474">
    <property type="entry name" value="alpha/beta-Hydrolases"/>
    <property type="match status" value="2"/>
</dbReference>
<organism evidence="1 2">
    <name type="scientific">Oryza rufipogon</name>
    <name type="common">Brownbeard rice</name>
    <name type="synonym">Asian wild rice</name>
    <dbReference type="NCBI Taxonomy" id="4529"/>
    <lineage>
        <taxon>Eukaryota</taxon>
        <taxon>Viridiplantae</taxon>
        <taxon>Streptophyta</taxon>
        <taxon>Embryophyta</taxon>
        <taxon>Tracheophyta</taxon>
        <taxon>Spermatophyta</taxon>
        <taxon>Magnoliopsida</taxon>
        <taxon>Liliopsida</taxon>
        <taxon>Poales</taxon>
        <taxon>Poaceae</taxon>
        <taxon>BOP clade</taxon>
        <taxon>Oryzoideae</taxon>
        <taxon>Oryzeae</taxon>
        <taxon>Oryzinae</taxon>
        <taxon>Oryza</taxon>
    </lineage>
</organism>
<dbReference type="Pfam" id="PF02450">
    <property type="entry name" value="LCAT"/>
    <property type="match status" value="2"/>
</dbReference>
<evidence type="ECO:0000313" key="1">
    <source>
        <dbReference type="EnsemblPlants" id="ORUFI10G03630.1"/>
    </source>
</evidence>
<dbReference type="InterPro" id="IPR003386">
    <property type="entry name" value="LACT/PDAT_acylTrfase"/>
</dbReference>
<sequence length="844" mass="92329">MQYLECHLHIHIVSSRPKQTNQASQLSARHNGRTAIPPPAPPALMCPVLPALMCPVVNGSALLPLHDAAVDLHPIVLLPGNGCSQLDAELTEHYEPSPWAPASCGGAAAAGKGKGRRRWFRLWKNSTALGDPAVALCYADQLRVVYDRAVADYRNVARVWTRVVSFGTTRGFGSDDDPSDPESLRVSQQAEALGRISYKEGENLFGAPYDSRYVAAPPGMPAMAFDAYTADLRCLVEHASRKNGGKPVIPVTHSKGSLMAAEFLTRSATPRFVKHLVMVSTGAGGIVVAMQSLAASAYAAPGSLARTERSYGTVFAALPSPNVFGGAPLVVTRRRNYSAHDISEFLPVVRFSGEEVKLYRTRALPVNSGLRAPRVTMTAVYGASVPTPEQLVYWDGDFSKAPEVSIWRASRSMATQLPRLLPLLLFLPFFHIAASTSPSGLHPVVLLPDTTCSQLEARLTDAYVPPSPQCAAHHKDHDGRWFRLWKNTTELDDPAVAPCVADQLRLVFDHVAGDYRNVPGVETRVLDFGSTRGFLADEPANRNRCMGRLVEALEELGYRDGENLFGAPYDFRQSPVALGQPCRAFSRYRQRLRALVEHASRANGDRPVVLVSHSEGGYFALEFLNRSPLPWRRRHIKHFVMASTGAGGFVRFMEVVASCVSDVSPLARVRRSVPSKFTPLPSPKVFDRDTPLVVTRDKNYTAHDMPAFLAAAGLPEFEVTLYETRELPMAMNFRAPVVPTTCINGIGVPTAEKLVYWDGNFGEAPEIVYGDGDGLVNSASILALDTVIGDDPMQQYYKSIKIAGMYHAGVISDGVALERLISEILRESFVQDSKKVDYRRVAQL</sequence>
<dbReference type="EnsemblPlants" id="ORUFI10G03630.1">
    <property type="protein sequence ID" value="ORUFI10G03630.1"/>
    <property type="gene ID" value="ORUFI10G03630"/>
</dbReference>
<accession>A0A0E0QWN9</accession>
<dbReference type="Proteomes" id="UP000008022">
    <property type="component" value="Unassembled WGS sequence"/>
</dbReference>
<dbReference type="GO" id="GO:0006629">
    <property type="term" value="P:lipid metabolic process"/>
    <property type="evidence" value="ECO:0007669"/>
    <property type="project" value="InterPro"/>
</dbReference>
<protein>
    <recommendedName>
        <fullName evidence="3">Lecithin-cholesterol acyltransferase-like 1</fullName>
    </recommendedName>
</protein>
<evidence type="ECO:0000313" key="2">
    <source>
        <dbReference type="Proteomes" id="UP000008022"/>
    </source>
</evidence>
<reference evidence="1" key="2">
    <citation type="submission" date="2015-06" db="UniProtKB">
        <authorList>
            <consortium name="EnsemblPlants"/>
        </authorList>
    </citation>
    <scope>IDENTIFICATION</scope>
</reference>
<dbReference type="STRING" id="4529.A0A0E0QWN9"/>
<dbReference type="InterPro" id="IPR029058">
    <property type="entry name" value="AB_hydrolase_fold"/>
</dbReference>
<reference evidence="2" key="1">
    <citation type="submission" date="2013-06" db="EMBL/GenBank/DDBJ databases">
        <authorList>
            <person name="Zhao Q."/>
        </authorList>
    </citation>
    <scope>NUCLEOTIDE SEQUENCE</scope>
    <source>
        <strain evidence="2">cv. W1943</strain>
    </source>
</reference>
<proteinExistence type="predicted"/>
<evidence type="ECO:0008006" key="3">
    <source>
        <dbReference type="Google" id="ProtNLM"/>
    </source>
</evidence>
<keyword evidence="2" id="KW-1185">Reference proteome</keyword>
<dbReference type="PANTHER" id="PTHR11440">
    <property type="entry name" value="LECITHIN-CHOLESTEROL ACYLTRANSFERASE-RELATED"/>
    <property type="match status" value="1"/>
</dbReference>
<dbReference type="AlphaFoldDB" id="A0A0E0QWN9"/>
<dbReference type="GO" id="GO:0008374">
    <property type="term" value="F:O-acyltransferase activity"/>
    <property type="evidence" value="ECO:0007669"/>
    <property type="project" value="InterPro"/>
</dbReference>
<dbReference type="eggNOG" id="KOG2369">
    <property type="taxonomic scope" value="Eukaryota"/>
</dbReference>